<dbReference type="Proteomes" id="UP000885348">
    <property type="component" value="Unassembled WGS sequence"/>
</dbReference>
<sequence>MKLYVNDCSFNGQAKSREEAVDILMEVVKIFYHCKTFCCAKKSSIHPEVKNAKIWDETTILEILHDMKSYEKDKKRAILEVFCRSPHYSKNKHVDGETIQDLEGNDLSGTCFDSASISKCGAIVVSAKNSDKYNDYDIEVQSSISGRRKIINLTRYSDSLNVNWIYEPNPKHKKLPLDLGKFVVSEMDLDINEAQIALTNGVFVSKKVISKYKDTWYCFPYHEESVFHGYKINLKQNDAVHSLVDEILSRVNYEPRGQIFYGYV</sequence>
<proteinExistence type="predicted"/>
<evidence type="ECO:0000313" key="1">
    <source>
        <dbReference type="EMBL" id="MML56995.1"/>
    </source>
</evidence>
<accession>A0A403QQL7</accession>
<protein>
    <submittedName>
        <fullName evidence="1">Uncharacterized protein</fullName>
    </submittedName>
</protein>
<comment type="caution">
    <text evidence="1">The sequence shown here is derived from an EMBL/GenBank/DDBJ whole genome shotgun (WGS) entry which is preliminary data.</text>
</comment>
<reference evidence="1" key="1">
    <citation type="submission" date="2018-09" db="EMBL/GenBank/DDBJ databases">
        <authorList>
            <person name="Ashton P.M."/>
            <person name="Dallman T."/>
            <person name="Nair S."/>
            <person name="De Pinna E."/>
            <person name="Peters T."/>
            <person name="Grant K."/>
        </authorList>
    </citation>
    <scope>NUCLEOTIDE SEQUENCE [LARGE SCALE GENOMIC DNA]</scope>
    <source>
        <strain evidence="1">598938</strain>
    </source>
</reference>
<name>A0A403QQL7_SALET</name>
<dbReference type="EMBL" id="RVVJ01000073">
    <property type="protein sequence ID" value="MML56995.1"/>
    <property type="molecule type" value="Genomic_DNA"/>
</dbReference>
<gene>
    <name evidence="1" type="ORF">D7N80_27860</name>
</gene>
<organism evidence="1">
    <name type="scientific">Salmonella enterica I</name>
    <dbReference type="NCBI Taxonomy" id="59201"/>
    <lineage>
        <taxon>Bacteria</taxon>
        <taxon>Pseudomonadati</taxon>
        <taxon>Pseudomonadota</taxon>
        <taxon>Gammaproteobacteria</taxon>
        <taxon>Enterobacterales</taxon>
        <taxon>Enterobacteriaceae</taxon>
        <taxon>Salmonella</taxon>
    </lineage>
</organism>
<dbReference type="AlphaFoldDB" id="A0A403QQL7"/>